<dbReference type="SUPFAM" id="SSF50475">
    <property type="entry name" value="FMN-binding split barrel"/>
    <property type="match status" value="1"/>
</dbReference>
<evidence type="ECO:0000313" key="4">
    <source>
        <dbReference type="Proteomes" id="UP000593735"/>
    </source>
</evidence>
<dbReference type="InterPro" id="IPR012349">
    <property type="entry name" value="Split_barrel_FMN-bd"/>
</dbReference>
<reference evidence="3 4" key="1">
    <citation type="submission" date="2020-10" db="EMBL/GenBank/DDBJ databases">
        <title>Olsenella immobilis sp.nov., isolated from the mud in a fermentation cellar used for the production of Chinese strong-flavoured liquor.</title>
        <authorList>
            <person name="Lu L."/>
        </authorList>
    </citation>
    <scope>NUCLEOTIDE SEQUENCE [LARGE SCALE GENOMIC DNA]</scope>
    <source>
        <strain evidence="3 4">LZLJ-2</strain>
    </source>
</reference>
<dbReference type="AlphaFoldDB" id="A0A7S7M9R8"/>
<dbReference type="Proteomes" id="UP000593735">
    <property type="component" value="Chromosome"/>
</dbReference>
<dbReference type="InterPro" id="IPR002563">
    <property type="entry name" value="Flavin_Rdtase-like_dom"/>
</dbReference>
<dbReference type="KEGG" id="tio:INP52_03925"/>
<name>A0A7S7M9R8_9ACTN</name>
<gene>
    <name evidence="3" type="ORF">INP52_03925</name>
</gene>
<accession>A0A7S7M9R8</accession>
<evidence type="ECO:0000256" key="1">
    <source>
        <dbReference type="ARBA" id="ARBA00038054"/>
    </source>
</evidence>
<keyword evidence="4" id="KW-1185">Reference proteome</keyword>
<dbReference type="GO" id="GO:0010181">
    <property type="term" value="F:FMN binding"/>
    <property type="evidence" value="ECO:0007669"/>
    <property type="project" value="InterPro"/>
</dbReference>
<protein>
    <submittedName>
        <fullName evidence="3">Flavin reductase family protein</fullName>
    </submittedName>
</protein>
<dbReference type="RefSeq" id="WP_194372585.1">
    <property type="nucleotide sequence ID" value="NZ_CP063767.1"/>
</dbReference>
<organism evidence="3 4">
    <name type="scientific">Thermophilibacter immobilis</name>
    <dbReference type="NCBI Taxonomy" id="2779519"/>
    <lineage>
        <taxon>Bacteria</taxon>
        <taxon>Bacillati</taxon>
        <taxon>Actinomycetota</taxon>
        <taxon>Coriobacteriia</taxon>
        <taxon>Coriobacteriales</taxon>
        <taxon>Atopobiaceae</taxon>
        <taxon>Thermophilibacter</taxon>
    </lineage>
</organism>
<evidence type="ECO:0000259" key="2">
    <source>
        <dbReference type="Pfam" id="PF01613"/>
    </source>
</evidence>
<dbReference type="PANTHER" id="PTHR43567:SF5">
    <property type="entry name" value="HYPOTHETICAL CYTOSOLIC PROTEIN"/>
    <property type="match status" value="1"/>
</dbReference>
<feature type="domain" description="Flavin reductase like" evidence="2">
    <location>
        <begin position="19"/>
        <end position="169"/>
    </location>
</feature>
<dbReference type="GO" id="GO:0016646">
    <property type="term" value="F:oxidoreductase activity, acting on the CH-NH group of donors, NAD or NADP as acceptor"/>
    <property type="evidence" value="ECO:0007669"/>
    <property type="project" value="UniProtKB-ARBA"/>
</dbReference>
<sequence length="171" mass="19136">MALREISTKELTLNPFEKIGEGWMLITAGDESRFNTMTASWGALGVIWGAPTATCYIRKSRFTKEFVDASERFTLSFYDDSRHRTLAYLGAVSGRDEDKVAKAGLTPHFVDGTTTFEEAALTLVCRKVGATLLSPETFVDPTIDEKCYGDQDYHDYHTMYLGAIERVLVRA</sequence>
<proteinExistence type="inferred from homology"/>
<evidence type="ECO:0000313" key="3">
    <source>
        <dbReference type="EMBL" id="QOY61345.1"/>
    </source>
</evidence>
<dbReference type="InterPro" id="IPR052174">
    <property type="entry name" value="Flavoredoxin"/>
</dbReference>
<comment type="similarity">
    <text evidence="1">Belongs to the flavoredoxin family.</text>
</comment>
<dbReference type="PANTHER" id="PTHR43567">
    <property type="entry name" value="FLAVOREDOXIN-RELATED-RELATED"/>
    <property type="match status" value="1"/>
</dbReference>
<dbReference type="EMBL" id="CP063767">
    <property type="protein sequence ID" value="QOY61345.1"/>
    <property type="molecule type" value="Genomic_DNA"/>
</dbReference>
<dbReference type="Gene3D" id="2.30.110.10">
    <property type="entry name" value="Electron Transport, Fmn-binding Protein, Chain A"/>
    <property type="match status" value="1"/>
</dbReference>
<dbReference type="Pfam" id="PF01613">
    <property type="entry name" value="Flavin_Reduct"/>
    <property type="match status" value="1"/>
</dbReference>